<evidence type="ECO:0000256" key="1">
    <source>
        <dbReference type="SAM" id="MobiDB-lite"/>
    </source>
</evidence>
<organism evidence="2 3">
    <name type="scientific">Yoonia tamlensis</name>
    <dbReference type="NCBI Taxonomy" id="390270"/>
    <lineage>
        <taxon>Bacteria</taxon>
        <taxon>Pseudomonadati</taxon>
        <taxon>Pseudomonadota</taxon>
        <taxon>Alphaproteobacteria</taxon>
        <taxon>Rhodobacterales</taxon>
        <taxon>Paracoccaceae</taxon>
        <taxon>Yoonia</taxon>
    </lineage>
</organism>
<dbReference type="OrthoDB" id="7843421at2"/>
<sequence>MQDNMQDDTQDDTNKDENDDVGGDDDLTAGALPLWFPELAPGGDGTGFIEKNSRHSLMFVKRLQPVLLVTFDNLSNVGDQSPERVPWAFKFARDQHVSHLGVLAHGKLWYRDPQLIDRMQQLSDSGFFADYERVVFAGASMGAFAALVFASLVPGAHVMAFNPQSTLNPELVPWEDRYWIGQRQDWTLPLSDAQGILGNCGPVSVFYDPYHAPDHQHFLRLTDANVTPYKCWFSSHKSAVFLRKIDALKPLMHAGLFGEITEQEFYKLYRGRRALPWYVGSLQKYFTQKGRDQMGKRARMQYRRLKRAAS</sequence>
<dbReference type="STRING" id="390270.SAMN04488005_1383"/>
<accession>A0A1I6GBM0</accession>
<evidence type="ECO:0008006" key="4">
    <source>
        <dbReference type="Google" id="ProtNLM"/>
    </source>
</evidence>
<feature type="compositionally biased region" description="Acidic residues" evidence="1">
    <location>
        <begin position="1"/>
        <end position="11"/>
    </location>
</feature>
<protein>
    <recommendedName>
        <fullName evidence="4">Alpha/beta hydrolase family protein</fullName>
    </recommendedName>
</protein>
<dbReference type="EMBL" id="FOYP01000001">
    <property type="protein sequence ID" value="SFR39568.1"/>
    <property type="molecule type" value="Genomic_DNA"/>
</dbReference>
<evidence type="ECO:0000313" key="2">
    <source>
        <dbReference type="EMBL" id="SFR39568.1"/>
    </source>
</evidence>
<dbReference type="Proteomes" id="UP000199478">
    <property type="component" value="Unassembled WGS sequence"/>
</dbReference>
<dbReference type="InterPro" id="IPR029058">
    <property type="entry name" value="AB_hydrolase_fold"/>
</dbReference>
<evidence type="ECO:0000313" key="3">
    <source>
        <dbReference type="Proteomes" id="UP000199478"/>
    </source>
</evidence>
<dbReference type="Gene3D" id="3.40.50.1820">
    <property type="entry name" value="alpha/beta hydrolase"/>
    <property type="match status" value="1"/>
</dbReference>
<gene>
    <name evidence="2" type="ORF">SAMN04488005_1383</name>
</gene>
<dbReference type="SUPFAM" id="SSF53474">
    <property type="entry name" value="alpha/beta-Hydrolases"/>
    <property type="match status" value="1"/>
</dbReference>
<keyword evidence="3" id="KW-1185">Reference proteome</keyword>
<dbReference type="RefSeq" id="WP_090198069.1">
    <property type="nucleotide sequence ID" value="NZ_FOYP01000001.1"/>
</dbReference>
<reference evidence="3" key="1">
    <citation type="submission" date="2016-10" db="EMBL/GenBank/DDBJ databases">
        <authorList>
            <person name="Varghese N."/>
            <person name="Submissions S."/>
        </authorList>
    </citation>
    <scope>NUCLEOTIDE SEQUENCE [LARGE SCALE GENOMIC DNA]</scope>
    <source>
        <strain evidence="3">DSM 26879</strain>
    </source>
</reference>
<proteinExistence type="predicted"/>
<feature type="region of interest" description="Disordered" evidence="1">
    <location>
        <begin position="1"/>
        <end position="24"/>
    </location>
</feature>
<dbReference type="AlphaFoldDB" id="A0A1I6GBM0"/>
<name>A0A1I6GBM0_9RHOB</name>